<feature type="transmembrane region" description="Helical" evidence="1">
    <location>
        <begin position="46"/>
        <end position="68"/>
    </location>
</feature>
<keyword evidence="1" id="KW-0472">Membrane</keyword>
<sequence length="97" mass="10554">MHGYGMIGDLLHLALYLLSIAFWTLFWIVCIFNAKRRLKRLLGAHALLIGLLFFPVLPATVVGGALIAFGIEGLVWGLCIAGVGMPLAGLQFVRRCS</sequence>
<evidence type="ECO:0008006" key="4">
    <source>
        <dbReference type="Google" id="ProtNLM"/>
    </source>
</evidence>
<organism evidence="2 3">
    <name type="scientific">Pseudomonas izuensis</name>
    <dbReference type="NCBI Taxonomy" id="2684212"/>
    <lineage>
        <taxon>Bacteria</taxon>
        <taxon>Pseudomonadati</taxon>
        <taxon>Pseudomonadota</taxon>
        <taxon>Gammaproteobacteria</taxon>
        <taxon>Pseudomonadales</taxon>
        <taxon>Pseudomonadaceae</taxon>
        <taxon>Pseudomonas</taxon>
    </lineage>
</organism>
<evidence type="ECO:0000256" key="1">
    <source>
        <dbReference type="SAM" id="Phobius"/>
    </source>
</evidence>
<feature type="transmembrane region" description="Helical" evidence="1">
    <location>
        <begin position="13"/>
        <end position="34"/>
    </location>
</feature>
<gene>
    <name evidence="2" type="ORF">LAB08_R35910</name>
</gene>
<keyword evidence="3" id="KW-1185">Reference proteome</keyword>
<name>A0ABM7RVA7_9PSED</name>
<proteinExistence type="predicted"/>
<accession>A0ABM7RVA7</accession>
<keyword evidence="1" id="KW-1133">Transmembrane helix</keyword>
<dbReference type="EMBL" id="AP017423">
    <property type="protein sequence ID" value="BCX68949.1"/>
    <property type="molecule type" value="Genomic_DNA"/>
</dbReference>
<evidence type="ECO:0000313" key="2">
    <source>
        <dbReference type="EMBL" id="BCX68949.1"/>
    </source>
</evidence>
<feature type="transmembrane region" description="Helical" evidence="1">
    <location>
        <begin position="74"/>
        <end position="93"/>
    </location>
</feature>
<protein>
    <recommendedName>
        <fullName evidence="4">Integral membrane protein</fullName>
    </recommendedName>
</protein>
<keyword evidence="1" id="KW-0812">Transmembrane</keyword>
<reference evidence="2 3" key="1">
    <citation type="submission" date="2016-04" db="EMBL/GenBank/DDBJ databases">
        <title>Complete genome sequence of Pseudomonas sp. LAB-08 isolated from TCE contaminated aquifer soil.</title>
        <authorList>
            <person name="Dohra H."/>
            <person name="Suzuki K."/>
            <person name="Fatma A."/>
            <person name="Inuzuka Y."/>
            <person name="Honjo M."/>
            <person name="Tashiro Y."/>
            <person name="Futamata H."/>
        </authorList>
    </citation>
    <scope>NUCLEOTIDE SEQUENCE [LARGE SCALE GENOMIC DNA]</scope>
    <source>
        <strain evidence="2 3">LAB-08</strain>
    </source>
</reference>
<dbReference type="RefSeq" id="WP_147432547.1">
    <property type="nucleotide sequence ID" value="NZ_AP017423.2"/>
</dbReference>
<evidence type="ECO:0000313" key="3">
    <source>
        <dbReference type="Proteomes" id="UP000218595"/>
    </source>
</evidence>
<dbReference type="Proteomes" id="UP000218595">
    <property type="component" value="Chromosome"/>
</dbReference>